<dbReference type="SUPFAM" id="SSF90229">
    <property type="entry name" value="CCCH zinc finger"/>
    <property type="match status" value="2"/>
</dbReference>
<feature type="domain" description="C3H1-type" evidence="6">
    <location>
        <begin position="266"/>
        <end position="287"/>
    </location>
</feature>
<feature type="domain" description="C3H1-type" evidence="6">
    <location>
        <begin position="288"/>
        <end position="314"/>
    </location>
</feature>
<keyword evidence="1 4" id="KW-0479">Metal-binding</keyword>
<protein>
    <recommendedName>
        <fullName evidence="6">C3H1-type domain-containing protein</fullName>
    </recommendedName>
</protein>
<accession>A0A9W8A8N0</accession>
<dbReference type="GO" id="GO:0008270">
    <property type="term" value="F:zinc ion binding"/>
    <property type="evidence" value="ECO:0007669"/>
    <property type="project" value="UniProtKB-KW"/>
</dbReference>
<dbReference type="AlphaFoldDB" id="A0A9W8A8N0"/>
<evidence type="ECO:0000256" key="4">
    <source>
        <dbReference type="PROSITE-ProRule" id="PRU00723"/>
    </source>
</evidence>
<feature type="region of interest" description="Disordered" evidence="5">
    <location>
        <begin position="365"/>
        <end position="390"/>
    </location>
</feature>
<feature type="compositionally biased region" description="Low complexity" evidence="5">
    <location>
        <begin position="365"/>
        <end position="376"/>
    </location>
</feature>
<feature type="zinc finger region" description="C3H1-type" evidence="4">
    <location>
        <begin position="234"/>
        <end position="262"/>
    </location>
</feature>
<dbReference type="OrthoDB" id="410307at2759"/>
<dbReference type="PANTHER" id="PTHR46156:SF1">
    <property type="entry name" value="ZINC FINGER CCCH DOMAIN-CONTAINING PROTEIN 3"/>
    <property type="match status" value="1"/>
</dbReference>
<keyword evidence="3 4" id="KW-0862">Zinc</keyword>
<comment type="caution">
    <text evidence="7">The sequence shown here is derived from an EMBL/GenBank/DDBJ whole genome shotgun (WGS) entry which is preliminary data.</text>
</comment>
<reference evidence="7" key="1">
    <citation type="submission" date="2022-07" db="EMBL/GenBank/DDBJ databases">
        <title>Phylogenomic reconstructions and comparative analyses of Kickxellomycotina fungi.</title>
        <authorList>
            <person name="Reynolds N.K."/>
            <person name="Stajich J.E."/>
            <person name="Barry K."/>
            <person name="Grigoriev I.V."/>
            <person name="Crous P."/>
            <person name="Smith M.E."/>
        </authorList>
    </citation>
    <scope>NUCLEOTIDE SEQUENCE</scope>
    <source>
        <strain evidence="7">RSA 861</strain>
    </source>
</reference>
<gene>
    <name evidence="7" type="ORF">IWQ60_004306</name>
</gene>
<evidence type="ECO:0000256" key="2">
    <source>
        <dbReference type="ARBA" id="ARBA00022771"/>
    </source>
</evidence>
<feature type="compositionally biased region" description="Pro residues" evidence="5">
    <location>
        <begin position="31"/>
        <end position="42"/>
    </location>
</feature>
<feature type="zinc finger region" description="C3H1-type" evidence="4">
    <location>
        <begin position="288"/>
        <end position="314"/>
    </location>
</feature>
<evidence type="ECO:0000313" key="7">
    <source>
        <dbReference type="EMBL" id="KAJ1925863.1"/>
    </source>
</evidence>
<dbReference type="InterPro" id="IPR036855">
    <property type="entry name" value="Znf_CCCH_sf"/>
</dbReference>
<dbReference type="Proteomes" id="UP001150569">
    <property type="component" value="Unassembled WGS sequence"/>
</dbReference>
<keyword evidence="2 4" id="KW-0863">Zinc-finger</keyword>
<dbReference type="EMBL" id="JANBPT010000204">
    <property type="protein sequence ID" value="KAJ1925863.1"/>
    <property type="molecule type" value="Genomic_DNA"/>
</dbReference>
<organism evidence="7 8">
    <name type="scientific">Tieghemiomyces parasiticus</name>
    <dbReference type="NCBI Taxonomy" id="78921"/>
    <lineage>
        <taxon>Eukaryota</taxon>
        <taxon>Fungi</taxon>
        <taxon>Fungi incertae sedis</taxon>
        <taxon>Zoopagomycota</taxon>
        <taxon>Kickxellomycotina</taxon>
        <taxon>Dimargaritomycetes</taxon>
        <taxon>Dimargaritales</taxon>
        <taxon>Dimargaritaceae</taxon>
        <taxon>Tieghemiomyces</taxon>
    </lineage>
</organism>
<feature type="region of interest" description="Disordered" evidence="5">
    <location>
        <begin position="17"/>
        <end position="68"/>
    </location>
</feature>
<dbReference type="Pfam" id="PF00642">
    <property type="entry name" value="zf-CCCH"/>
    <property type="match status" value="1"/>
</dbReference>
<feature type="region of interest" description="Disordered" evidence="5">
    <location>
        <begin position="118"/>
        <end position="160"/>
    </location>
</feature>
<evidence type="ECO:0000313" key="8">
    <source>
        <dbReference type="Proteomes" id="UP001150569"/>
    </source>
</evidence>
<evidence type="ECO:0000256" key="5">
    <source>
        <dbReference type="SAM" id="MobiDB-lite"/>
    </source>
</evidence>
<evidence type="ECO:0000259" key="6">
    <source>
        <dbReference type="PROSITE" id="PS50103"/>
    </source>
</evidence>
<dbReference type="Pfam" id="PF14608">
    <property type="entry name" value="zf-CCCH_2"/>
    <property type="match status" value="4"/>
</dbReference>
<feature type="domain" description="C3H1-type" evidence="6">
    <location>
        <begin position="234"/>
        <end position="262"/>
    </location>
</feature>
<dbReference type="GO" id="GO:0005634">
    <property type="term" value="C:nucleus"/>
    <property type="evidence" value="ECO:0007669"/>
    <property type="project" value="TreeGrafter"/>
</dbReference>
<dbReference type="InterPro" id="IPR000571">
    <property type="entry name" value="Znf_CCCH"/>
</dbReference>
<feature type="zinc finger region" description="C3H1-type" evidence="4">
    <location>
        <begin position="266"/>
        <end position="287"/>
    </location>
</feature>
<feature type="zinc finger region" description="C3H1-type" evidence="4">
    <location>
        <begin position="315"/>
        <end position="343"/>
    </location>
</feature>
<keyword evidence="8" id="KW-1185">Reference proteome</keyword>
<proteinExistence type="predicted"/>
<evidence type="ECO:0000256" key="3">
    <source>
        <dbReference type="ARBA" id="ARBA00022833"/>
    </source>
</evidence>
<name>A0A9W8A8N0_9FUNG</name>
<sequence length="445" mass="49273">MVYYIPARPPTRHRVWVSSAARPPSATAGPPVRPSPRPPAPTRPMRNLVWRPNTPSAPPPPESTQTVTTIPPACMRQVPRPIPRTTAPFPSAPRQPAGALYARPLTSRPRASRHLTLDNRTPRLATGTPASTRRPSRNLRLINTPHPRRRPSSAPPRPAIPMLAGRCRELRVGSRIYTVDRTGYKLVRQTTTPTAGSTSTDLQKREFTRTSRRSLIRKTLLGRPLGPPRAPHRRLTTRHCTFYNRFGRCNAGSACPYLHDPARVAICSRFLRGACTDTDCLFSHDLSPERIPLCHHFQHGACDRDNCPYLHIKMAASAPICRSFAYDGFCAQGRDCPQRHVYECPAFHETGECTRPKCKLTHVPARTPRATSGPAARPTPRPPTARLVATPPPKARRYMEALDGLETDETATEQAFDHSAIGTAELSSTVDSNFIPLVESDSEEG</sequence>
<dbReference type="PROSITE" id="PS50103">
    <property type="entry name" value="ZF_C3H1"/>
    <property type="match status" value="4"/>
</dbReference>
<evidence type="ECO:0000256" key="1">
    <source>
        <dbReference type="ARBA" id="ARBA00022723"/>
    </source>
</evidence>
<feature type="domain" description="C3H1-type" evidence="6">
    <location>
        <begin position="315"/>
        <end position="343"/>
    </location>
</feature>
<dbReference type="PANTHER" id="PTHR46156">
    <property type="entry name" value="CCCH ZINGC FINGER"/>
    <property type="match status" value="1"/>
</dbReference>
<dbReference type="Gene3D" id="4.10.1000.10">
    <property type="entry name" value="Zinc finger, CCCH-type"/>
    <property type="match status" value="2"/>
</dbReference>
<dbReference type="SMART" id="SM00356">
    <property type="entry name" value="ZnF_C3H1"/>
    <property type="match status" value="5"/>
</dbReference>